<dbReference type="RefSeq" id="WP_227705806.1">
    <property type="nucleotide sequence ID" value="NZ_CP123001.1"/>
</dbReference>
<feature type="binding site" evidence="1">
    <location>
        <position position="179"/>
    </location>
    <ligand>
        <name>[4Fe-4S] cluster</name>
        <dbReference type="ChEBI" id="CHEBI:49883"/>
    </ligand>
</feature>
<feature type="binding site" evidence="1">
    <location>
        <position position="196"/>
    </location>
    <ligand>
        <name>[4Fe-4S] cluster</name>
        <dbReference type="ChEBI" id="CHEBI:49883"/>
    </ligand>
</feature>
<keyword evidence="1" id="KW-0004">4Fe-4S</keyword>
<dbReference type="HAMAP" id="MF_02233">
    <property type="entry name" value="UbiV"/>
    <property type="match status" value="1"/>
</dbReference>
<evidence type="ECO:0000313" key="2">
    <source>
        <dbReference type="EMBL" id="WGI71667.1"/>
    </source>
</evidence>
<dbReference type="PANTHER" id="PTHR30217">
    <property type="entry name" value="PEPTIDASE U32 FAMILY"/>
    <property type="match status" value="1"/>
</dbReference>
<sequence length="313" mass="34008">MSRTVPPSLTMGPVYYLWDGPKWRDFHFRIADEAPVDRVVIGETVCSKRQHFIEPHIAEVIERLEAAGKSVVLSTLSLVTLERESRQIRELVSDSEHLIEANDLSALGLLNGRPHSIGPLVNVYNAATAKLLADRGATAICLPPELPFASVEKIIADSPRIAFEVFAFGRMPLAISARCAHARSKGRIKDNCQFVCGEDPDGLPVKTLDRQSFLALNGVQTVSHTCQALLGELASLSACGVSAIRLSPQDCDMVAVAKLYRAVLDDTLDADEAIALLREIYPMAPLSNGFHHAREGAAWVARARNTAHGVGLD</sequence>
<comment type="pathway">
    <text evidence="1">Cofactor biosynthesis; ubiquinone biosynthesis.</text>
</comment>
<comment type="similarity">
    <text evidence="1">Belongs to the peptidase U32 family. UbiV subfamily.</text>
</comment>
<evidence type="ECO:0000313" key="3">
    <source>
        <dbReference type="Proteomes" id="UP001227095"/>
    </source>
</evidence>
<protein>
    <recommendedName>
        <fullName evidence="1">Ubiquinone biosynthesis protein UbiV</fullName>
    </recommendedName>
</protein>
<gene>
    <name evidence="1" type="primary">ubiV</name>
    <name evidence="2" type="ORF">QEO92_30560</name>
</gene>
<dbReference type="PANTHER" id="PTHR30217:SF11">
    <property type="entry name" value="UBIQUINONE BIOSYNTHESIS PROTEIN UBIV"/>
    <property type="match status" value="1"/>
</dbReference>
<feature type="binding site" evidence="1">
    <location>
        <position position="192"/>
    </location>
    <ligand>
        <name>[4Fe-4S] cluster</name>
        <dbReference type="ChEBI" id="CHEBI:49883"/>
    </ligand>
</feature>
<dbReference type="InterPro" id="IPR001539">
    <property type="entry name" value="Peptidase_U32"/>
</dbReference>
<dbReference type="Proteomes" id="UP001227095">
    <property type="component" value="Plasmid unnamed1"/>
</dbReference>
<geneLocation type="plasmid" evidence="2 3">
    <name>unnamed1</name>
</geneLocation>
<dbReference type="NCBIfam" id="NF011991">
    <property type="entry name" value="PRK15447.1"/>
    <property type="match status" value="1"/>
</dbReference>
<name>A0ABY8MB22_9HYPH</name>
<comment type="function">
    <text evidence="1">Required for O(2)-independent ubiquinone (coenzyme Q) biosynthesis. Together with UbiU, is essential for the C6-hydroxylation reaction in the oxygen-independent ubiquinone biosynthesis pathway.</text>
</comment>
<dbReference type="EMBL" id="CP123001">
    <property type="protein sequence ID" value="WGI71667.1"/>
    <property type="molecule type" value="Genomic_DNA"/>
</dbReference>
<comment type="cofactor">
    <cofactor evidence="1">
        <name>[4Fe-4S] cluster</name>
        <dbReference type="ChEBI" id="CHEBI:49883"/>
    </cofactor>
</comment>
<dbReference type="InterPro" id="IPR043693">
    <property type="entry name" value="UbiV"/>
</dbReference>
<reference evidence="2 3" key="1">
    <citation type="submission" date="2023-04" db="EMBL/GenBank/DDBJ databases">
        <title>Neorhizobium petrolearium OS53, complete genome.</title>
        <authorList>
            <person name="Yu T."/>
        </authorList>
    </citation>
    <scope>NUCLEOTIDE SEQUENCE [LARGE SCALE GENOMIC DNA]</scope>
    <source>
        <strain evidence="2 3">OS53</strain>
        <plasmid evidence="2 3">unnamed1</plasmid>
    </source>
</reference>
<dbReference type="InterPro" id="IPR051454">
    <property type="entry name" value="RNA/ubiquinone_mod_enzymes"/>
</dbReference>
<proteinExistence type="inferred from homology"/>
<keyword evidence="1" id="KW-0479">Metal-binding</keyword>
<keyword evidence="2" id="KW-0614">Plasmid</keyword>
<keyword evidence="1" id="KW-0831">Ubiquinone biosynthesis</keyword>
<accession>A0ABY8MB22</accession>
<comment type="subunit">
    <text evidence="1">Forms a heterodimer with UbiU.</text>
</comment>
<dbReference type="Pfam" id="PF01136">
    <property type="entry name" value="Peptidase_U32"/>
    <property type="match status" value="1"/>
</dbReference>
<keyword evidence="1" id="KW-0408">Iron</keyword>
<keyword evidence="1" id="KW-0411">Iron-sulfur</keyword>
<evidence type="ECO:0000256" key="1">
    <source>
        <dbReference type="HAMAP-Rule" id="MF_02233"/>
    </source>
</evidence>
<keyword evidence="3" id="KW-1185">Reference proteome</keyword>
<feature type="binding site" evidence="1">
    <location>
        <position position="46"/>
    </location>
    <ligand>
        <name>[4Fe-4S] cluster</name>
        <dbReference type="ChEBI" id="CHEBI:49883"/>
    </ligand>
</feature>
<organism evidence="2 3">
    <name type="scientific">Neorhizobium petrolearium</name>
    <dbReference type="NCBI Taxonomy" id="515361"/>
    <lineage>
        <taxon>Bacteria</taxon>
        <taxon>Pseudomonadati</taxon>
        <taxon>Pseudomonadota</taxon>
        <taxon>Alphaproteobacteria</taxon>
        <taxon>Hyphomicrobiales</taxon>
        <taxon>Rhizobiaceae</taxon>
        <taxon>Rhizobium/Agrobacterium group</taxon>
        <taxon>Neorhizobium</taxon>
    </lineage>
</organism>